<dbReference type="GO" id="GO:0004252">
    <property type="term" value="F:serine-type endopeptidase activity"/>
    <property type="evidence" value="ECO:0007669"/>
    <property type="project" value="UniProtKB-UniRule"/>
</dbReference>
<evidence type="ECO:0000259" key="13">
    <source>
        <dbReference type="PROSITE" id="PS51888"/>
    </source>
</evidence>
<dbReference type="Proteomes" id="UP000838878">
    <property type="component" value="Chromosome 10"/>
</dbReference>
<dbReference type="Gene3D" id="3.30.1640.30">
    <property type="match status" value="2"/>
</dbReference>
<dbReference type="EMBL" id="OV170230">
    <property type="protein sequence ID" value="CAH0715053.1"/>
    <property type="molecule type" value="Genomic_DNA"/>
</dbReference>
<keyword evidence="5 10" id="KW-0378">Hydrolase</keyword>
<name>A0A8J9U737_9NEOP</name>
<dbReference type="CDD" id="cd00190">
    <property type="entry name" value="Tryp_SPc"/>
    <property type="match status" value="1"/>
</dbReference>
<dbReference type="PROSITE" id="PS50240">
    <property type="entry name" value="TRYPSIN_DOM"/>
    <property type="match status" value="1"/>
</dbReference>
<accession>A0A8J9U737</accession>
<keyword evidence="2 11" id="KW-0964">Secreted</keyword>
<dbReference type="PANTHER" id="PTHR24256">
    <property type="entry name" value="TRYPTASE-RELATED"/>
    <property type="match status" value="1"/>
</dbReference>
<feature type="domain" description="Clip" evidence="13">
    <location>
        <begin position="22"/>
        <end position="72"/>
    </location>
</feature>
<dbReference type="OrthoDB" id="9981647at2759"/>
<comment type="domain">
    <text evidence="11">The clip domain consists of 35-55 residues which are 'knitted' together usually by 3 conserved disulfide bonds forming a clip-like compact structure.</text>
</comment>
<evidence type="ECO:0000313" key="15">
    <source>
        <dbReference type="Proteomes" id="UP000838878"/>
    </source>
</evidence>
<dbReference type="PRINTS" id="PR00722">
    <property type="entry name" value="CHYMOTRYPSIN"/>
</dbReference>
<dbReference type="PROSITE" id="PS00135">
    <property type="entry name" value="TRYPSIN_SER"/>
    <property type="match status" value="1"/>
</dbReference>
<evidence type="ECO:0000256" key="4">
    <source>
        <dbReference type="ARBA" id="ARBA00022729"/>
    </source>
</evidence>
<dbReference type="InterPro" id="IPR033116">
    <property type="entry name" value="TRYPSIN_SER"/>
</dbReference>
<keyword evidence="15" id="KW-1185">Reference proteome</keyword>
<dbReference type="Pfam" id="PF00089">
    <property type="entry name" value="Trypsin"/>
    <property type="match status" value="1"/>
</dbReference>
<keyword evidence="4 11" id="KW-0732">Signal</keyword>
<organism evidence="14 15">
    <name type="scientific">Brenthis ino</name>
    <name type="common">lesser marbled fritillary</name>
    <dbReference type="NCBI Taxonomy" id="405034"/>
    <lineage>
        <taxon>Eukaryota</taxon>
        <taxon>Metazoa</taxon>
        <taxon>Ecdysozoa</taxon>
        <taxon>Arthropoda</taxon>
        <taxon>Hexapoda</taxon>
        <taxon>Insecta</taxon>
        <taxon>Pterygota</taxon>
        <taxon>Neoptera</taxon>
        <taxon>Endopterygota</taxon>
        <taxon>Lepidoptera</taxon>
        <taxon>Glossata</taxon>
        <taxon>Ditrysia</taxon>
        <taxon>Papilionoidea</taxon>
        <taxon>Nymphalidae</taxon>
        <taxon>Heliconiinae</taxon>
        <taxon>Argynnini</taxon>
        <taxon>Brenthis</taxon>
    </lineage>
</organism>
<evidence type="ECO:0000256" key="11">
    <source>
        <dbReference type="RuleBase" id="RU366078"/>
    </source>
</evidence>
<dbReference type="SMART" id="SM00020">
    <property type="entry name" value="Tryp_SPc"/>
    <property type="match status" value="1"/>
</dbReference>
<sequence length="450" mass="49477">MKPVICTVLLVTVFCVVFAQEDCITPTKVDGTCLPITQCKNLKPQKSLTAEERESIKQWHCGFEGEIPKVCCPPESITISPIEKVTSTTSSPKPAYQKVCATRSGTFGFCVRLALCPKLSQMVTRATKEDLEFVQRSRCTGDAPYSVCCDTFETDNAKDRFAGQLQKCTTKVSPFDLKPPCCGTESTAGNKIIGGTPTSLDQYPWLTIIEYTRPYLCGGTLISSLYVLTAAHCLVTTTKASRGAKSVRLGEYNTTNSGPDCIEVEGDGEDCTNGTISIPIATTIVHENYGSDQNIYHSNDIALIKLAEMASYTDFIHPICLPTSDITQRQPDNLRFVVAGWGAVNETFSQSDVKLHTTIPYVNQEHCREKVYKRGGASVIWDKQMCAGGELNKDSCKGDSGGPLIYAYEKYQEIVGVISFGFLQCGNDGQPSIYTRVYDYLEWIKDNTKP</sequence>
<keyword evidence="3 10" id="KW-0645">Protease</keyword>
<dbReference type="InterPro" id="IPR001314">
    <property type="entry name" value="Peptidase_S1A"/>
</dbReference>
<feature type="non-terminal residue" evidence="14">
    <location>
        <position position="450"/>
    </location>
</feature>
<feature type="signal peptide" evidence="11">
    <location>
        <begin position="1"/>
        <end position="19"/>
    </location>
</feature>
<evidence type="ECO:0000256" key="3">
    <source>
        <dbReference type="ARBA" id="ARBA00022670"/>
    </source>
</evidence>
<evidence type="ECO:0000256" key="10">
    <source>
        <dbReference type="RuleBase" id="RU363034"/>
    </source>
</evidence>
<feature type="chain" id="PRO_5035490116" description="CLIP domain-containing serine protease" evidence="11">
    <location>
        <begin position="20"/>
        <end position="450"/>
    </location>
</feature>
<dbReference type="InterPro" id="IPR001254">
    <property type="entry name" value="Trypsin_dom"/>
</dbReference>
<reference evidence="14" key="1">
    <citation type="submission" date="2021-12" db="EMBL/GenBank/DDBJ databases">
        <authorList>
            <person name="Martin H S."/>
        </authorList>
    </citation>
    <scope>NUCLEOTIDE SEQUENCE</scope>
</reference>
<dbReference type="PROSITE" id="PS00134">
    <property type="entry name" value="TRYPSIN_HIS"/>
    <property type="match status" value="1"/>
</dbReference>
<dbReference type="EC" id="3.4.21.-" evidence="10"/>
<dbReference type="GO" id="GO:0005576">
    <property type="term" value="C:extracellular region"/>
    <property type="evidence" value="ECO:0007669"/>
    <property type="project" value="UniProtKB-SubCell"/>
</dbReference>
<evidence type="ECO:0000256" key="2">
    <source>
        <dbReference type="ARBA" id="ARBA00022525"/>
    </source>
</evidence>
<evidence type="ECO:0000256" key="9">
    <source>
        <dbReference type="ARBA" id="ARBA00024195"/>
    </source>
</evidence>
<gene>
    <name evidence="14" type="ORF">BINO364_LOCUS2037</name>
</gene>
<dbReference type="SMART" id="SM00680">
    <property type="entry name" value="CLIP"/>
    <property type="match status" value="2"/>
</dbReference>
<evidence type="ECO:0000256" key="1">
    <source>
        <dbReference type="ARBA" id="ARBA00004613"/>
    </source>
</evidence>
<evidence type="ECO:0000256" key="5">
    <source>
        <dbReference type="ARBA" id="ARBA00022801"/>
    </source>
</evidence>
<dbReference type="InterPro" id="IPR022700">
    <property type="entry name" value="CLIP"/>
</dbReference>
<dbReference type="PROSITE" id="PS51888">
    <property type="entry name" value="CLIP"/>
    <property type="match status" value="1"/>
</dbReference>
<dbReference type="InterPro" id="IPR018114">
    <property type="entry name" value="TRYPSIN_HIS"/>
</dbReference>
<dbReference type="InterPro" id="IPR038565">
    <property type="entry name" value="CLIP_sf"/>
</dbReference>
<dbReference type="InterPro" id="IPR043504">
    <property type="entry name" value="Peptidase_S1_PA_chymotrypsin"/>
</dbReference>
<proteinExistence type="inferred from homology"/>
<dbReference type="Pfam" id="PF12032">
    <property type="entry name" value="CLIP"/>
    <property type="match status" value="2"/>
</dbReference>
<comment type="similarity">
    <text evidence="9 11">Belongs to the peptidase S1 family. CLIP subfamily.</text>
</comment>
<evidence type="ECO:0000313" key="14">
    <source>
        <dbReference type="EMBL" id="CAH0715053.1"/>
    </source>
</evidence>
<protein>
    <recommendedName>
        <fullName evidence="11">CLIP domain-containing serine protease</fullName>
        <ecNumber evidence="10">3.4.21.-</ecNumber>
    </recommendedName>
</protein>
<feature type="domain" description="Peptidase S1" evidence="12">
    <location>
        <begin position="192"/>
        <end position="449"/>
    </location>
</feature>
<evidence type="ECO:0000256" key="6">
    <source>
        <dbReference type="ARBA" id="ARBA00022825"/>
    </source>
</evidence>
<dbReference type="InterPro" id="IPR051487">
    <property type="entry name" value="Ser/Thr_Proteases_Immune/Dev"/>
</dbReference>
<dbReference type="GO" id="GO:0006508">
    <property type="term" value="P:proteolysis"/>
    <property type="evidence" value="ECO:0007669"/>
    <property type="project" value="UniProtKB-KW"/>
</dbReference>
<dbReference type="AlphaFoldDB" id="A0A8J9U737"/>
<evidence type="ECO:0000259" key="12">
    <source>
        <dbReference type="PROSITE" id="PS50240"/>
    </source>
</evidence>
<keyword evidence="6 10" id="KW-0720">Serine protease</keyword>
<keyword evidence="7" id="KW-0865">Zymogen</keyword>
<dbReference type="InterPro" id="IPR009003">
    <property type="entry name" value="Peptidase_S1_PA"/>
</dbReference>
<comment type="subcellular location">
    <subcellularLocation>
        <location evidence="1 11">Secreted</location>
    </subcellularLocation>
</comment>
<evidence type="ECO:0000256" key="8">
    <source>
        <dbReference type="ARBA" id="ARBA00023157"/>
    </source>
</evidence>
<dbReference type="FunFam" id="2.40.10.10:FF:000146">
    <property type="entry name" value="Serine protease 53"/>
    <property type="match status" value="1"/>
</dbReference>
<dbReference type="SUPFAM" id="SSF50494">
    <property type="entry name" value="Trypsin-like serine proteases"/>
    <property type="match status" value="1"/>
</dbReference>
<evidence type="ECO:0000256" key="7">
    <source>
        <dbReference type="ARBA" id="ARBA00023145"/>
    </source>
</evidence>
<keyword evidence="8" id="KW-1015">Disulfide bond</keyword>
<dbReference type="Gene3D" id="2.40.10.10">
    <property type="entry name" value="Trypsin-like serine proteases"/>
    <property type="match status" value="2"/>
</dbReference>